<dbReference type="Pfam" id="PF00664">
    <property type="entry name" value="ABC_membrane"/>
    <property type="match status" value="2"/>
</dbReference>
<dbReference type="InterPro" id="IPR003593">
    <property type="entry name" value="AAA+_ATPase"/>
</dbReference>
<keyword evidence="4 16" id="KW-0812">Transmembrane</keyword>
<feature type="transmembrane region" description="Helical" evidence="16">
    <location>
        <begin position="72"/>
        <end position="93"/>
    </location>
</feature>
<keyword evidence="10" id="KW-0675">Receptor</keyword>
<comment type="similarity">
    <text evidence="2">Belongs to the ABC transporter superfamily. ABCC family. Conjugate transporter (TC 3.A.1.208) subfamily.</text>
</comment>
<dbReference type="GO" id="GO:0005524">
    <property type="term" value="F:ATP binding"/>
    <property type="evidence" value="ECO:0007669"/>
    <property type="project" value="UniProtKB-KW"/>
</dbReference>
<dbReference type="Ensembl" id="ENSEBUT00000022796.1">
    <property type="protein sequence ID" value="ENSEBUP00000022220.1"/>
    <property type="gene ID" value="ENSEBUG00000013695.1"/>
</dbReference>
<feature type="transmembrane region" description="Helical" evidence="16">
    <location>
        <begin position="453"/>
        <end position="472"/>
    </location>
</feature>
<dbReference type="PANTHER" id="PTHR24223">
    <property type="entry name" value="ATP-BINDING CASSETTE SUB-FAMILY C"/>
    <property type="match status" value="1"/>
</dbReference>
<name>A0A8C4R0A4_EPTBU</name>
<dbReference type="GO" id="GO:0016887">
    <property type="term" value="F:ATP hydrolysis activity"/>
    <property type="evidence" value="ECO:0007669"/>
    <property type="project" value="InterPro"/>
</dbReference>
<dbReference type="PROSITE" id="PS50893">
    <property type="entry name" value="ABC_TRANSPORTER_2"/>
    <property type="match status" value="2"/>
</dbReference>
<dbReference type="GO" id="GO:0032991">
    <property type="term" value="C:protein-containing complex"/>
    <property type="evidence" value="ECO:0007669"/>
    <property type="project" value="UniProtKB-ARBA"/>
</dbReference>
<proteinExistence type="inferred from homology"/>
<reference evidence="19" key="1">
    <citation type="submission" date="2025-08" db="UniProtKB">
        <authorList>
            <consortium name="Ensembl"/>
        </authorList>
    </citation>
    <scope>IDENTIFICATION</scope>
</reference>
<evidence type="ECO:0000313" key="19">
    <source>
        <dbReference type="Ensembl" id="ENSEBUP00000022220.1"/>
    </source>
</evidence>
<dbReference type="InterPro" id="IPR011527">
    <property type="entry name" value="ABC1_TM_dom"/>
</dbReference>
<dbReference type="SUPFAM" id="SSF90123">
    <property type="entry name" value="ABC transporter transmembrane region"/>
    <property type="match status" value="2"/>
</dbReference>
<dbReference type="InterPro" id="IPR027417">
    <property type="entry name" value="P-loop_NTPase"/>
</dbReference>
<dbReference type="PANTHER" id="PTHR24223:SF187">
    <property type="entry name" value="ATP-BINDING CASSETTE SUB-FAMILY C MEMBER 8"/>
    <property type="match status" value="1"/>
</dbReference>
<dbReference type="Gene3D" id="1.20.1560.10">
    <property type="entry name" value="ABC transporter type 1, transmembrane domain"/>
    <property type="match status" value="2"/>
</dbReference>
<evidence type="ECO:0000256" key="10">
    <source>
        <dbReference type="ARBA" id="ARBA00023170"/>
    </source>
</evidence>
<evidence type="ECO:0000256" key="4">
    <source>
        <dbReference type="ARBA" id="ARBA00022692"/>
    </source>
</evidence>
<evidence type="ECO:0000256" key="12">
    <source>
        <dbReference type="ARBA" id="ARBA00034018"/>
    </source>
</evidence>
<keyword evidence="7" id="KW-0067">ATP-binding</keyword>
<evidence type="ECO:0000256" key="13">
    <source>
        <dbReference type="ARBA" id="ARBA00047523"/>
    </source>
</evidence>
<evidence type="ECO:0000256" key="9">
    <source>
        <dbReference type="ARBA" id="ARBA00023136"/>
    </source>
</evidence>
<comment type="catalytic activity">
    <reaction evidence="13">
        <text>leukotriene C4(in) + ATP + H2O = leukotriene C4(out) + ADP + phosphate + H(+)</text>
        <dbReference type="Rhea" id="RHEA:38963"/>
        <dbReference type="ChEBI" id="CHEBI:15377"/>
        <dbReference type="ChEBI" id="CHEBI:15378"/>
        <dbReference type="ChEBI" id="CHEBI:30616"/>
        <dbReference type="ChEBI" id="CHEBI:43474"/>
        <dbReference type="ChEBI" id="CHEBI:57973"/>
        <dbReference type="ChEBI" id="CHEBI:456216"/>
    </reaction>
    <physiologicalReaction direction="left-to-right" evidence="13">
        <dbReference type="Rhea" id="RHEA:38964"/>
    </physiologicalReaction>
</comment>
<dbReference type="GO" id="GO:0008559">
    <property type="term" value="F:ABC-type xenobiotic transporter activity"/>
    <property type="evidence" value="ECO:0007669"/>
    <property type="project" value="UniProtKB-EC"/>
</dbReference>
<feature type="domain" description="ABC transmembrane type-1" evidence="18">
    <location>
        <begin position="302"/>
        <end position="597"/>
    </location>
</feature>
<evidence type="ECO:0000256" key="6">
    <source>
        <dbReference type="ARBA" id="ARBA00022741"/>
    </source>
</evidence>
<dbReference type="GeneTree" id="ENSGT00940000156626"/>
<keyword evidence="20" id="KW-1185">Reference proteome</keyword>
<evidence type="ECO:0000256" key="7">
    <source>
        <dbReference type="ARBA" id="ARBA00022840"/>
    </source>
</evidence>
<keyword evidence="6" id="KW-0547">Nucleotide-binding</keyword>
<evidence type="ECO:0000256" key="2">
    <source>
        <dbReference type="ARBA" id="ARBA00009726"/>
    </source>
</evidence>
<feature type="transmembrane region" description="Helical" evidence="16">
    <location>
        <begin position="1022"/>
        <end position="1045"/>
    </location>
</feature>
<evidence type="ECO:0000256" key="8">
    <source>
        <dbReference type="ARBA" id="ARBA00022989"/>
    </source>
</evidence>
<evidence type="ECO:0000259" key="17">
    <source>
        <dbReference type="PROSITE" id="PS50893"/>
    </source>
</evidence>
<dbReference type="InterPro" id="IPR050173">
    <property type="entry name" value="ABC_transporter_C-like"/>
</dbReference>
<feature type="transmembrane region" description="Helical" evidence="16">
    <location>
        <begin position="1107"/>
        <end position="1137"/>
    </location>
</feature>
<keyword evidence="8 16" id="KW-1133">Transmembrane helix</keyword>
<feature type="domain" description="ABC transmembrane type-1" evidence="18">
    <location>
        <begin position="971"/>
        <end position="1265"/>
    </location>
</feature>
<feature type="transmembrane region" description="Helical" evidence="16">
    <location>
        <begin position="566"/>
        <end position="588"/>
    </location>
</feature>
<comment type="catalytic activity">
    <reaction evidence="14">
        <text>17beta-estradiol 17-O-(beta-D-glucuronate)(in) + ATP + H2O = 17beta-estradiol 17-O-(beta-D-glucuronate)(out) + ADP + phosphate + H(+)</text>
        <dbReference type="Rhea" id="RHEA:60128"/>
        <dbReference type="ChEBI" id="CHEBI:15377"/>
        <dbReference type="ChEBI" id="CHEBI:15378"/>
        <dbReference type="ChEBI" id="CHEBI:30616"/>
        <dbReference type="ChEBI" id="CHEBI:43474"/>
        <dbReference type="ChEBI" id="CHEBI:82961"/>
        <dbReference type="ChEBI" id="CHEBI:456216"/>
    </reaction>
    <physiologicalReaction direction="left-to-right" evidence="14">
        <dbReference type="Rhea" id="RHEA:60129"/>
    </physiologicalReaction>
</comment>
<dbReference type="PRINTS" id="PR01092">
    <property type="entry name" value="SULFNYLUREAR"/>
</dbReference>
<feature type="transmembrane region" description="Helical" evidence="16">
    <location>
        <begin position="335"/>
        <end position="362"/>
    </location>
</feature>
<sequence>MPLAFCGRDNGSAYQVDHGVFSNGCFVDALNLVPHVFLLLFTFPVLFIGWGSQSSKVQIHHSTWLHFPGHNLRWLLTFLLLFVHLCEIAEGMVSDRFLQTRHLHLYIPAIMGFVAAITSIVYYHNIETSNFPKLLFALLLYWLLALTMKGIKLAQFCEHGVEPITLRFCITTFLVIIYGLFLGIELNVIRARKYIFFKIPVQVNPSEDLQDLGVHYLQPFVNLLSQATFWWMNPLLSSQSRHRLHSLQALGKPPMAMRAIGNYVRLHNVLEASKGELSKSLWRTIFHAFWQPILLSTTFRYLSDFLAFAAPLCIFGIVHHLNLQDKALQPETRHLGVFFISSSEFLANGYVLAVLLFSSLILQRTFLQASHYKAIETGVRLRGALQIMIYNKILRFSTSNLSMGDMTSGQISNLMAIDLNQLMWFIFLCPNLWALPVQIIVGVLLLYHLLGVSALLGTAVIALLFPLQYWIAMRLADVQMITLEHTSSRLKQTSEMVRGIKVLKLYAWERIFCRNVSATRAQELASLRSFALTTALSIFLNAAIPIAAIMMTFVTHVLMSAPNFDLSPAAAFASMSLFHILVTPLFLLSNVVRVTVKALVSMQKLTEFLASEEIYDACRINSPMETKKGLGVISRQVSGNDDEQTLSENGHDEGENIAVKVECATFSWQSQGSPVLRDITMRVPEGQLTMIVGKVGCGKSSLLCAMLGEMQLHGGSVCWNWRRGSVAYAAQKPWLLNTTVEENITFGSPYNKERYDLVMEISSLKPDIDILPKGHQTVIGERGINLSGGQRQRIGVARALYQQTNMVFLDDPFSALDVHLSDHLMQEGILKMLRQDQRTAVVVTHKLQYITFADWIIAMSGGTVRGQGTLTDFQKNDPELYQLWTTLMNRQHHELQKETVKDSSTMLERKNLRRAMYSKEAYLRSQSCDETEEDAEAEARVHGPQNLHASETSWREVRRYLQDCGPVLLTLMLFSQLFKHSAMLASDYWLALWTSEASTNHSNYGNNSCLKSTEWCDFDHGWYLTGFVVLCSLGMLLCLASSLAVECTGLRAARALHHGLLSRLVLAPMRFFDTTPLGSILNRFSADTYMIDQLIPITLESLVRSSLFCLSALGVICYVTPFFVLALIPLAVAYYFIQKHFRGASRDLQELDDNAQLPLLSLITETVEGISTIRAFRHETRFRQQAFEKIDTNNISCLFLSAANRWLEVRVDYVGACIVLASALASITRSLYYGLSSGLVGLGLAYSLMVSNFLNWVVKNLADIEVQLGAVHRVCSLMEVQSEDYETSPDQQAVPENWPGQGDIHIDSLAVRYDTTLSPALKCVNVTINPGQKVGICGRTGSGKSSLSLAFFRMLDICEGKIIVDGKDIADIPLSTLRSRVSIIMQDPVLFSGTIRFNLDPEGTCKDDLLWSALEIAQLKHMVTALPEGLDTPVTEGGENFSVGQRQLFCLARAFVRKSTILIMDEATAALDMATVSVETLVKFMTKNLQFMHETIYCYGSIFFNDCFD</sequence>
<feature type="transmembrane region" description="Helical" evidence="16">
    <location>
        <begin position="32"/>
        <end position="51"/>
    </location>
</feature>
<dbReference type="PROSITE" id="PS00211">
    <property type="entry name" value="ABC_TRANSPORTER_1"/>
    <property type="match status" value="2"/>
</dbReference>
<evidence type="ECO:0000256" key="5">
    <source>
        <dbReference type="ARBA" id="ARBA00022737"/>
    </source>
</evidence>
<evidence type="ECO:0000256" key="3">
    <source>
        <dbReference type="ARBA" id="ARBA00022448"/>
    </source>
</evidence>
<evidence type="ECO:0000256" key="16">
    <source>
        <dbReference type="SAM" id="Phobius"/>
    </source>
</evidence>
<dbReference type="Gene3D" id="3.40.50.300">
    <property type="entry name" value="P-loop containing nucleotide triphosphate hydrolases"/>
    <property type="match status" value="2"/>
</dbReference>
<comment type="catalytic activity">
    <reaction evidence="12">
        <text>ATP + H2O + xenobioticSide 1 = ADP + phosphate + xenobioticSide 2.</text>
        <dbReference type="EC" id="7.6.2.2"/>
    </reaction>
</comment>
<dbReference type="InterPro" id="IPR017871">
    <property type="entry name" value="ABC_transporter-like_CS"/>
</dbReference>
<feature type="transmembrane region" description="Helical" evidence="16">
    <location>
        <begin position="422"/>
        <end position="447"/>
    </location>
</feature>
<dbReference type="OMA" id="NEVFMDS"/>
<comment type="catalytic activity">
    <reaction evidence="15">
        <text>an S-substituted glutathione(in) + ATP + H2O = an S-substituted glutathione(out) + ADP + phosphate + H(+)</text>
        <dbReference type="Rhea" id="RHEA:19121"/>
        <dbReference type="ChEBI" id="CHEBI:15377"/>
        <dbReference type="ChEBI" id="CHEBI:15378"/>
        <dbReference type="ChEBI" id="CHEBI:30616"/>
        <dbReference type="ChEBI" id="CHEBI:43474"/>
        <dbReference type="ChEBI" id="CHEBI:90779"/>
        <dbReference type="ChEBI" id="CHEBI:456216"/>
        <dbReference type="EC" id="7.6.2.3"/>
    </reaction>
    <physiologicalReaction direction="left-to-right" evidence="15">
        <dbReference type="Rhea" id="RHEA:19122"/>
    </physiologicalReaction>
</comment>
<dbReference type="PROSITE" id="PS50929">
    <property type="entry name" value="ABC_TM1F"/>
    <property type="match status" value="2"/>
</dbReference>
<feature type="transmembrane region" description="Helical" evidence="16">
    <location>
        <begin position="530"/>
        <end position="554"/>
    </location>
</feature>
<feature type="transmembrane region" description="Helical" evidence="16">
    <location>
        <begin position="1239"/>
        <end position="1258"/>
    </location>
</feature>
<dbReference type="Pfam" id="PF00005">
    <property type="entry name" value="ABC_tran"/>
    <property type="match status" value="2"/>
</dbReference>
<evidence type="ECO:0000259" key="18">
    <source>
        <dbReference type="PROSITE" id="PS50929"/>
    </source>
</evidence>
<dbReference type="GO" id="GO:0006813">
    <property type="term" value="P:potassium ion transport"/>
    <property type="evidence" value="ECO:0007669"/>
    <property type="project" value="InterPro"/>
</dbReference>
<keyword evidence="3" id="KW-0813">Transport</keyword>
<dbReference type="CDD" id="cd18602">
    <property type="entry name" value="ABC_6TM_SUR1_D2_like"/>
    <property type="match status" value="1"/>
</dbReference>
<evidence type="ECO:0000256" key="15">
    <source>
        <dbReference type="ARBA" id="ARBA00048007"/>
    </source>
</evidence>
<feature type="domain" description="ABC transporter" evidence="17">
    <location>
        <begin position="1304"/>
        <end position="1508"/>
    </location>
</feature>
<organism evidence="19 20">
    <name type="scientific">Eptatretus burgeri</name>
    <name type="common">Inshore hagfish</name>
    <dbReference type="NCBI Taxonomy" id="7764"/>
    <lineage>
        <taxon>Eukaryota</taxon>
        <taxon>Metazoa</taxon>
        <taxon>Chordata</taxon>
        <taxon>Craniata</taxon>
        <taxon>Vertebrata</taxon>
        <taxon>Cyclostomata</taxon>
        <taxon>Myxini</taxon>
        <taxon>Myxiniformes</taxon>
        <taxon>Myxinidae</taxon>
        <taxon>Eptatretinae</taxon>
        <taxon>Eptatretus</taxon>
    </lineage>
</organism>
<reference evidence="19" key="2">
    <citation type="submission" date="2025-09" db="UniProtKB">
        <authorList>
            <consortium name="Ensembl"/>
        </authorList>
    </citation>
    <scope>IDENTIFICATION</scope>
</reference>
<dbReference type="FunFam" id="1.20.1560.10:FF:000005">
    <property type="entry name" value="ATP-binding cassette, sub-family C (CFTR/MRP), member 9"/>
    <property type="match status" value="1"/>
</dbReference>
<keyword evidence="5" id="KW-0677">Repeat</keyword>
<feature type="transmembrane region" description="Helical" evidence="16">
    <location>
        <begin position="105"/>
        <end position="123"/>
    </location>
</feature>
<feature type="transmembrane region" description="Helical" evidence="16">
    <location>
        <begin position="305"/>
        <end position="323"/>
    </location>
</feature>
<dbReference type="InterPro" id="IPR003439">
    <property type="entry name" value="ABC_transporter-like_ATP-bd"/>
</dbReference>
<dbReference type="FunFam" id="1.20.1560.10:FF:000006">
    <property type="entry name" value="ATP-binding cassette, sub-family C (CFTR/MRP), member 9"/>
    <property type="match status" value="1"/>
</dbReference>
<dbReference type="InterPro" id="IPR000388">
    <property type="entry name" value="ABCC8/9"/>
</dbReference>
<dbReference type="FunFam" id="3.40.50.300:FF:003233">
    <property type="entry name" value="ATP-binding cassette sub-family C member 8"/>
    <property type="match status" value="1"/>
</dbReference>
<dbReference type="InterPro" id="IPR036640">
    <property type="entry name" value="ABC1_TM_sf"/>
</dbReference>
<dbReference type="Proteomes" id="UP000694388">
    <property type="component" value="Unplaced"/>
</dbReference>
<accession>A0A8C4R0A4</accession>
<comment type="subcellular location">
    <subcellularLocation>
        <location evidence="1">Membrane</location>
        <topology evidence="1">Multi-pass membrane protein</topology>
    </subcellularLocation>
</comment>
<evidence type="ECO:0000313" key="20">
    <source>
        <dbReference type="Proteomes" id="UP000694388"/>
    </source>
</evidence>
<dbReference type="CDD" id="cd18591">
    <property type="entry name" value="ABC_6TM_SUR1_D1_like"/>
    <property type="match status" value="1"/>
</dbReference>
<evidence type="ECO:0000256" key="1">
    <source>
        <dbReference type="ARBA" id="ARBA00004141"/>
    </source>
</evidence>
<protein>
    <submittedName>
        <fullName evidence="19">ATP binding cassette subfamily C member 8</fullName>
    </submittedName>
</protein>
<keyword evidence="9 16" id="KW-0472">Membrane</keyword>
<dbReference type="GO" id="GO:0015431">
    <property type="term" value="F:ABC-type glutathione S-conjugate transporter activity"/>
    <property type="evidence" value="ECO:0007669"/>
    <property type="project" value="UniProtKB-EC"/>
</dbReference>
<evidence type="ECO:0000256" key="11">
    <source>
        <dbReference type="ARBA" id="ARBA00023180"/>
    </source>
</evidence>
<dbReference type="FunFam" id="3.40.50.300:FF:000163">
    <property type="entry name" value="Multidrug resistance-associated protein member 4"/>
    <property type="match status" value="1"/>
</dbReference>
<feature type="domain" description="ABC transporter" evidence="17">
    <location>
        <begin position="659"/>
        <end position="886"/>
    </location>
</feature>
<evidence type="ECO:0000256" key="14">
    <source>
        <dbReference type="ARBA" id="ARBA00047576"/>
    </source>
</evidence>
<dbReference type="GO" id="GO:0008281">
    <property type="term" value="F:sulfonylurea receptor activity"/>
    <property type="evidence" value="ECO:0007669"/>
    <property type="project" value="InterPro"/>
</dbReference>
<keyword evidence="11" id="KW-0325">Glycoprotein</keyword>
<feature type="transmembrane region" description="Helical" evidence="16">
    <location>
        <begin position="135"/>
        <end position="152"/>
    </location>
</feature>
<feature type="transmembrane region" description="Helical" evidence="16">
    <location>
        <begin position="164"/>
        <end position="184"/>
    </location>
</feature>
<dbReference type="SMART" id="SM00382">
    <property type="entry name" value="AAA"/>
    <property type="match status" value="2"/>
</dbReference>
<dbReference type="SUPFAM" id="SSF52540">
    <property type="entry name" value="P-loop containing nucleoside triphosphate hydrolases"/>
    <property type="match status" value="2"/>
</dbReference>
<dbReference type="GO" id="GO:0016323">
    <property type="term" value="C:basolateral plasma membrane"/>
    <property type="evidence" value="ECO:0007669"/>
    <property type="project" value="UniProtKB-ARBA"/>
</dbReference>